<accession>A0A6H1ZQX0</accession>
<dbReference type="AlphaFoldDB" id="A0A6H1ZQX0"/>
<dbReference type="EMBL" id="MT144883">
    <property type="protein sequence ID" value="QJI00898.1"/>
    <property type="molecule type" value="Genomic_DNA"/>
</dbReference>
<evidence type="ECO:0000313" key="1">
    <source>
        <dbReference type="EMBL" id="QJA49675.1"/>
    </source>
</evidence>
<dbReference type="EMBL" id="MT144148">
    <property type="protein sequence ID" value="QJA49675.1"/>
    <property type="molecule type" value="Genomic_DNA"/>
</dbReference>
<reference evidence="1" key="1">
    <citation type="submission" date="2020-03" db="EMBL/GenBank/DDBJ databases">
        <title>The deep terrestrial virosphere.</title>
        <authorList>
            <person name="Holmfeldt K."/>
            <person name="Nilsson E."/>
            <person name="Simone D."/>
            <person name="Lopez-Fernandez M."/>
            <person name="Wu X."/>
            <person name="de Brujin I."/>
            <person name="Lundin D."/>
            <person name="Andersson A."/>
            <person name="Bertilsson S."/>
            <person name="Dopson M."/>
        </authorList>
    </citation>
    <scope>NUCLEOTIDE SEQUENCE</scope>
    <source>
        <strain evidence="1">TM448A01423</strain>
        <strain evidence="2">TM448B02153</strain>
    </source>
</reference>
<sequence>MSPGDRDKAYQVLRIMEMVRPSDTRGVETFYRHTIKTRGGVVLNVDIDKEDFTPERAAPHLTEAAKNADKILAL</sequence>
<organism evidence="1">
    <name type="scientific">viral metagenome</name>
    <dbReference type="NCBI Taxonomy" id="1070528"/>
    <lineage>
        <taxon>unclassified sequences</taxon>
        <taxon>metagenomes</taxon>
        <taxon>organismal metagenomes</taxon>
    </lineage>
</organism>
<proteinExistence type="predicted"/>
<name>A0A6H1ZQX0_9ZZZZ</name>
<gene>
    <name evidence="1" type="ORF">TM448A01423_0015</name>
    <name evidence="2" type="ORF">TM448B02153_0012</name>
</gene>
<protein>
    <submittedName>
        <fullName evidence="1">Uncharacterized protein</fullName>
    </submittedName>
</protein>
<evidence type="ECO:0000313" key="2">
    <source>
        <dbReference type="EMBL" id="QJI00898.1"/>
    </source>
</evidence>